<dbReference type="AlphaFoldDB" id="A0A369M8J9"/>
<evidence type="ECO:0000313" key="4">
    <source>
        <dbReference type="EMBL" id="RDC35064.1"/>
    </source>
</evidence>
<evidence type="ECO:0000313" key="3">
    <source>
        <dbReference type="EMBL" id="RDB80159.1"/>
    </source>
</evidence>
<evidence type="ECO:0000313" key="5">
    <source>
        <dbReference type="Proteomes" id="UP000253752"/>
    </source>
</evidence>
<dbReference type="RefSeq" id="WP_015539661.1">
    <property type="nucleotide sequence ID" value="NZ_CABMOO010000023.1"/>
</dbReference>
<name>A0A369M8J9_EGGLN</name>
<organism evidence="1 8">
    <name type="scientific">Eggerthella lenta</name>
    <name type="common">Eubacterium lentum</name>
    <dbReference type="NCBI Taxonomy" id="84112"/>
    <lineage>
        <taxon>Bacteria</taxon>
        <taxon>Bacillati</taxon>
        <taxon>Actinomycetota</taxon>
        <taxon>Coriobacteriia</taxon>
        <taxon>Eggerthellales</taxon>
        <taxon>Eggerthellaceae</taxon>
        <taxon>Eggerthella</taxon>
    </lineage>
</organism>
<evidence type="ECO:0000313" key="2">
    <source>
        <dbReference type="EMBL" id="RDB75621.1"/>
    </source>
</evidence>
<evidence type="ECO:0000313" key="7">
    <source>
        <dbReference type="Proteomes" id="UP000253915"/>
    </source>
</evidence>
<sequence length="108" mass="11449">MRRGIAADAPLSDAGEERLSEEDRRALKMIEELFPGEYRAAKREVAAAIASDAPSSLGGLAAILSQRGNPDGAVLAGRIVEALLTDKATLMDAASMLYFSDGKVVDVW</sequence>
<accession>A0A369M8J9</accession>
<gene>
    <name evidence="4" type="ORF">C1853_13245</name>
    <name evidence="3" type="ORF">C1871_15805</name>
    <name evidence="2" type="ORF">C1872_13880</name>
    <name evidence="1" type="ORF">C1875_12485</name>
</gene>
<evidence type="ECO:0000313" key="1">
    <source>
        <dbReference type="EMBL" id="RDB68053.1"/>
    </source>
</evidence>
<dbReference type="Proteomes" id="UP000253752">
    <property type="component" value="Unassembled WGS sequence"/>
</dbReference>
<comment type="caution">
    <text evidence="1">The sequence shown here is derived from an EMBL/GenBank/DDBJ whole genome shotgun (WGS) entry which is preliminary data.</text>
</comment>
<reference evidence="5 6" key="1">
    <citation type="journal article" date="2018" name="Elife">
        <title>Discovery and characterization of a prevalent human gut bacterial enzyme sufficient for the inactivation of a family of plant toxins.</title>
        <authorList>
            <person name="Koppel N."/>
            <person name="Bisanz J.E."/>
            <person name="Pandelia M.E."/>
            <person name="Turnbaugh P.J."/>
            <person name="Balskus E.P."/>
        </authorList>
    </citation>
    <scope>NUCLEOTIDE SEQUENCE [LARGE SCALE GENOMIC DNA]</scope>
    <source>
        <strain evidence="4 7">16A</strain>
        <strain evidence="3 6">FAA1-1-60AUCSF</strain>
        <strain evidence="2 5">MR1 #12</strain>
        <strain evidence="1 8">W1 BHI 6</strain>
    </source>
</reference>
<evidence type="ECO:0000313" key="6">
    <source>
        <dbReference type="Proteomes" id="UP000253857"/>
    </source>
</evidence>
<proteinExistence type="predicted"/>
<dbReference type="EMBL" id="PPTX01000027">
    <property type="protein sequence ID" value="RDB75621.1"/>
    <property type="molecule type" value="Genomic_DNA"/>
</dbReference>
<dbReference type="Proteomes" id="UP000253970">
    <property type="component" value="Unassembled WGS sequence"/>
</dbReference>
<dbReference type="Proteomes" id="UP000253915">
    <property type="component" value="Unassembled WGS sequence"/>
</dbReference>
<evidence type="ECO:0000313" key="8">
    <source>
        <dbReference type="Proteomes" id="UP000253970"/>
    </source>
</evidence>
<dbReference type="EMBL" id="PPTY01000077">
    <property type="protein sequence ID" value="RDB80159.1"/>
    <property type="molecule type" value="Genomic_DNA"/>
</dbReference>
<dbReference type="EMBL" id="PPUQ01000024">
    <property type="protein sequence ID" value="RDC35064.1"/>
    <property type="molecule type" value="Genomic_DNA"/>
</dbReference>
<protein>
    <submittedName>
        <fullName evidence="1">Uncharacterized protein</fullName>
    </submittedName>
</protein>
<dbReference type="EMBL" id="PPTU01000024">
    <property type="protein sequence ID" value="RDB68053.1"/>
    <property type="molecule type" value="Genomic_DNA"/>
</dbReference>
<dbReference type="Proteomes" id="UP000253857">
    <property type="component" value="Unassembled WGS sequence"/>
</dbReference>